<evidence type="ECO:0000313" key="2">
    <source>
        <dbReference type="EMBL" id="QOV87556.1"/>
    </source>
</evidence>
<dbReference type="InterPro" id="IPR050708">
    <property type="entry name" value="T6SS_VgrG/RHS"/>
</dbReference>
<organism evidence="2 3">
    <name type="scientific">Humisphaera borealis</name>
    <dbReference type="NCBI Taxonomy" id="2807512"/>
    <lineage>
        <taxon>Bacteria</taxon>
        <taxon>Pseudomonadati</taxon>
        <taxon>Planctomycetota</taxon>
        <taxon>Phycisphaerae</taxon>
        <taxon>Tepidisphaerales</taxon>
        <taxon>Tepidisphaeraceae</taxon>
        <taxon>Humisphaera</taxon>
    </lineage>
</organism>
<feature type="compositionally biased region" description="Low complexity" evidence="1">
    <location>
        <begin position="392"/>
        <end position="418"/>
    </location>
</feature>
<feature type="compositionally biased region" description="Polar residues" evidence="1">
    <location>
        <begin position="93"/>
        <end position="102"/>
    </location>
</feature>
<feature type="region of interest" description="Disordered" evidence="1">
    <location>
        <begin position="89"/>
        <end position="113"/>
    </location>
</feature>
<dbReference type="Gene3D" id="2.180.10.10">
    <property type="entry name" value="RHS repeat-associated core"/>
    <property type="match status" value="1"/>
</dbReference>
<reference evidence="2 3" key="1">
    <citation type="submission" date="2020-10" db="EMBL/GenBank/DDBJ databases">
        <title>Wide distribution of Phycisphaera-like planctomycetes from WD2101 soil group in peatlands and genome analysis of the first cultivated representative.</title>
        <authorList>
            <person name="Dedysh S.N."/>
            <person name="Beletsky A.V."/>
            <person name="Ivanova A."/>
            <person name="Kulichevskaya I.S."/>
            <person name="Suzina N.E."/>
            <person name="Philippov D.A."/>
            <person name="Rakitin A.L."/>
            <person name="Mardanov A.V."/>
            <person name="Ravin N.V."/>
        </authorList>
    </citation>
    <scope>NUCLEOTIDE SEQUENCE [LARGE SCALE GENOMIC DNA]</scope>
    <source>
        <strain evidence="2 3">M1803</strain>
    </source>
</reference>
<dbReference type="Proteomes" id="UP000593765">
    <property type="component" value="Chromosome"/>
</dbReference>
<name>A0A7M2WQ27_9BACT</name>
<gene>
    <name evidence="2" type="ORF">IPV69_14790</name>
</gene>
<dbReference type="RefSeq" id="WP_206290461.1">
    <property type="nucleotide sequence ID" value="NZ_CP063458.1"/>
</dbReference>
<sequence length="474" mass="52764">MIIRIDYPQPDARLDLWGGVSGTFAGLDRFNRIIDQRWQNAVGTTPADIDRYKYGYDRDSNRTWKQNTVGSTLDEYYTYDQLNRLATMDRGTLTGSPPSGITGTPVKEQDWTLDPTGNWRGYVTKASGTTDLNQARASNTVNQITGITETTGPSWIDPAYDAAGNTTTFPQPTPTSSFTATYDAWNRLKDVNDGANAVAKYDYEARNRRIVNKSYTGGTLTETRHAYYTTNWQNIEERVGSNTTADTQHVWGIRYIDELVCRDDATPARIYACQDANFNLTALISTAGSVLQRFVYEPYGIDSVRAANWSTTTDAYNWTVRFQSGRVDNGTGLYYFRNRDYVSTLGRWGQRDSGEYIDGCNLFAFVESNPVNMTDPEGLQTTAKNAETANDAKPATRPTTSPATSPATRPSTKPSTKPVTDPHKIAPRPRFIRKLKFEGGKIRGHHSFSFLSAHCPCPAVPRVTPSQISRSPSS</sequence>
<dbReference type="PANTHER" id="PTHR32305:SF15">
    <property type="entry name" value="PROTEIN RHSA-RELATED"/>
    <property type="match status" value="1"/>
</dbReference>
<dbReference type="NCBIfam" id="TIGR03696">
    <property type="entry name" value="Rhs_assc_core"/>
    <property type="match status" value="1"/>
</dbReference>
<feature type="region of interest" description="Disordered" evidence="1">
    <location>
        <begin position="387"/>
        <end position="430"/>
    </location>
</feature>
<dbReference type="KEGG" id="hbs:IPV69_14790"/>
<dbReference type="InterPro" id="IPR022385">
    <property type="entry name" value="Rhs_assc_core"/>
</dbReference>
<keyword evidence="3" id="KW-1185">Reference proteome</keyword>
<evidence type="ECO:0000256" key="1">
    <source>
        <dbReference type="SAM" id="MobiDB-lite"/>
    </source>
</evidence>
<protein>
    <submittedName>
        <fullName evidence="2">RHS repeat-associated core domain-containing protein</fullName>
    </submittedName>
</protein>
<dbReference type="AlphaFoldDB" id="A0A7M2WQ27"/>
<evidence type="ECO:0000313" key="3">
    <source>
        <dbReference type="Proteomes" id="UP000593765"/>
    </source>
</evidence>
<proteinExistence type="predicted"/>
<dbReference type="EMBL" id="CP063458">
    <property type="protein sequence ID" value="QOV87556.1"/>
    <property type="molecule type" value="Genomic_DNA"/>
</dbReference>
<accession>A0A7M2WQ27</accession>
<dbReference type="PANTHER" id="PTHR32305">
    <property type="match status" value="1"/>
</dbReference>